<accession>A0A409XY44</accession>
<reference evidence="2 3" key="1">
    <citation type="journal article" date="2018" name="Evol. Lett.">
        <title>Horizontal gene cluster transfer increased hallucinogenic mushroom diversity.</title>
        <authorList>
            <person name="Reynolds H.T."/>
            <person name="Vijayakumar V."/>
            <person name="Gluck-Thaler E."/>
            <person name="Korotkin H.B."/>
            <person name="Matheny P.B."/>
            <person name="Slot J.C."/>
        </authorList>
    </citation>
    <scope>NUCLEOTIDE SEQUENCE [LARGE SCALE GENOMIC DNA]</scope>
    <source>
        <strain evidence="2 3">2631</strain>
    </source>
</reference>
<evidence type="ECO:0000313" key="2">
    <source>
        <dbReference type="EMBL" id="PPQ95692.1"/>
    </source>
</evidence>
<feature type="region of interest" description="Disordered" evidence="1">
    <location>
        <begin position="491"/>
        <end position="559"/>
    </location>
</feature>
<evidence type="ECO:0000256" key="1">
    <source>
        <dbReference type="SAM" id="MobiDB-lite"/>
    </source>
</evidence>
<dbReference type="Proteomes" id="UP000283269">
    <property type="component" value="Unassembled WGS sequence"/>
</dbReference>
<feature type="compositionally biased region" description="Low complexity" evidence="1">
    <location>
        <begin position="495"/>
        <end position="507"/>
    </location>
</feature>
<feature type="region of interest" description="Disordered" evidence="1">
    <location>
        <begin position="199"/>
        <end position="233"/>
    </location>
</feature>
<organism evidence="2 3">
    <name type="scientific">Psilocybe cyanescens</name>
    <dbReference type="NCBI Taxonomy" id="93625"/>
    <lineage>
        <taxon>Eukaryota</taxon>
        <taxon>Fungi</taxon>
        <taxon>Dikarya</taxon>
        <taxon>Basidiomycota</taxon>
        <taxon>Agaricomycotina</taxon>
        <taxon>Agaricomycetes</taxon>
        <taxon>Agaricomycetidae</taxon>
        <taxon>Agaricales</taxon>
        <taxon>Agaricineae</taxon>
        <taxon>Strophariaceae</taxon>
        <taxon>Psilocybe</taxon>
    </lineage>
</organism>
<name>A0A409XY44_PSICY</name>
<protein>
    <submittedName>
        <fullName evidence="2">Uncharacterized protein</fullName>
    </submittedName>
</protein>
<proteinExistence type="predicted"/>
<dbReference type="InParanoid" id="A0A409XY44"/>
<comment type="caution">
    <text evidence="2">The sequence shown here is derived from an EMBL/GenBank/DDBJ whole genome shotgun (WGS) entry which is preliminary data.</text>
</comment>
<sequence>MSPASCELLHHLQKAWELAHGAPFVEDRLTHEEAATVLGEMQFHLASHLLQYEDQDFEESEFAISVRRTLAQRIFLFVKARSLTFEMYRRFFPGGSFTTGNTISWDVNSLAGAAFLGTSSATIPPRKTTEAITSASGPHTSRTLPSRRDKGKGKARAVTPTPASPVIAPPPLRSWDILEIFAQSAANHSRSLPFLPVAGPSGVRRSPTPVITPAPVDPPSKRKRGAAGSTPVRRGINATSYSRKKLMAIAALEANPGEPVLRAASPDDPPINAQELAGLGDHQPVPLMICAQCALSDTPSACTFRGLGERCGPCQKPKTKPCSFRAPPPVQMRLYNRYAQMGSLSINALRSLCRDLQEARRLEVAAIDHAAQLQSRTLDLEFRLSETIQTIVHNSPAPDNALAPLFDGDEALRRAAIGFSLFDLGDPFCVDDPPLRNLHDLLRAFPPHNFERFPQLYQMLQELGYMDEDGSFVPPASRPSVAHPMLDLEAEEAASGEASSEASTKSGSSDREEETSGDEGLPEKVHPAVTEESSNSGSDDSSDESEDDRPPSKKVRLTC</sequence>
<gene>
    <name evidence="2" type="ORF">CVT25_000791</name>
</gene>
<dbReference type="AlphaFoldDB" id="A0A409XY44"/>
<keyword evidence="3" id="KW-1185">Reference proteome</keyword>
<dbReference type="EMBL" id="NHYD01000028">
    <property type="protein sequence ID" value="PPQ95692.1"/>
    <property type="molecule type" value="Genomic_DNA"/>
</dbReference>
<feature type="compositionally biased region" description="Low complexity" evidence="1">
    <location>
        <begin position="157"/>
        <end position="166"/>
    </location>
</feature>
<feature type="region of interest" description="Disordered" evidence="1">
    <location>
        <begin position="128"/>
        <end position="166"/>
    </location>
</feature>
<evidence type="ECO:0000313" key="3">
    <source>
        <dbReference type="Proteomes" id="UP000283269"/>
    </source>
</evidence>
<feature type="compositionally biased region" description="Polar residues" evidence="1">
    <location>
        <begin position="130"/>
        <end position="144"/>
    </location>
</feature>